<evidence type="ECO:0000259" key="8">
    <source>
        <dbReference type="PROSITE" id="PS50850"/>
    </source>
</evidence>
<evidence type="ECO:0000313" key="10">
    <source>
        <dbReference type="Proteomes" id="UP000291832"/>
    </source>
</evidence>
<dbReference type="PROSITE" id="PS50850">
    <property type="entry name" value="MFS"/>
    <property type="match status" value="1"/>
</dbReference>
<sequence>MPHDDDHVPRRRARSVFVDITPLRESPAFAKLWTGTAVAQIGAQVTIVAVGLHVYALTESTLAVSFVALWALGPMILAGFVGGALADTYDRRRVALVTAIVAWVSISVMATIAFLDVSVTWPYYALAAVNAAAATILGATRGAILPRLLSPQLLPAAAALSGITMGLAITVGPAVAGVLVASVGFPWTYLLDAVLFTGAFLGILSLPTLTPDGPRRALGLDSVLESLRFLRHAPNVRATFVWDLIAMILGSPRVVFPAAGALVLGGGPITVGILTAAFAVGALLSGLFSGPLGAVRLQGRAVTLAVAAFGACTALFGVVLLGTGLIVGPGAPGEPVVPAIVLACIALAGTGAADNVSAVFRTTILQTAAPDDVRGRMQGLFYVVVAGGPRIGDLVAGGLATLIALWAPPLIGGILILGIMLVLVRTARGFMRYDAHAPTP</sequence>
<feature type="transmembrane region" description="Helical" evidence="7">
    <location>
        <begin position="62"/>
        <end position="82"/>
    </location>
</feature>
<keyword evidence="4 7" id="KW-0812">Transmembrane</keyword>
<keyword evidence="5 7" id="KW-1133">Transmembrane helix</keyword>
<feature type="transmembrane region" description="Helical" evidence="7">
    <location>
        <begin position="269"/>
        <end position="289"/>
    </location>
</feature>
<evidence type="ECO:0000256" key="5">
    <source>
        <dbReference type="ARBA" id="ARBA00022989"/>
    </source>
</evidence>
<dbReference type="CDD" id="cd06173">
    <property type="entry name" value="MFS_MefA_like"/>
    <property type="match status" value="1"/>
</dbReference>
<evidence type="ECO:0000256" key="3">
    <source>
        <dbReference type="ARBA" id="ARBA00022475"/>
    </source>
</evidence>
<dbReference type="InterPro" id="IPR020846">
    <property type="entry name" value="MFS_dom"/>
</dbReference>
<name>A0A4Q7TUA1_9MICO</name>
<keyword evidence="6 7" id="KW-0472">Membrane</keyword>
<dbReference type="GO" id="GO:0005886">
    <property type="term" value="C:plasma membrane"/>
    <property type="evidence" value="ECO:0007669"/>
    <property type="project" value="UniProtKB-SubCell"/>
</dbReference>
<evidence type="ECO:0000256" key="7">
    <source>
        <dbReference type="SAM" id="Phobius"/>
    </source>
</evidence>
<dbReference type="InterPro" id="IPR010290">
    <property type="entry name" value="TM_effector"/>
</dbReference>
<feature type="transmembrane region" description="Helical" evidence="7">
    <location>
        <begin position="301"/>
        <end position="327"/>
    </location>
</feature>
<keyword evidence="10" id="KW-1185">Reference proteome</keyword>
<dbReference type="RefSeq" id="WP_241989013.1">
    <property type="nucleotide sequence ID" value="NZ_QYAG01000001.1"/>
</dbReference>
<comment type="caution">
    <text evidence="9">The sequence shown here is derived from an EMBL/GenBank/DDBJ whole genome shotgun (WGS) entry which is preliminary data.</text>
</comment>
<feature type="transmembrane region" description="Helical" evidence="7">
    <location>
        <begin position="339"/>
        <end position="360"/>
    </location>
</feature>
<protein>
    <submittedName>
        <fullName evidence="9">Transmembrane secretion effector</fullName>
    </submittedName>
</protein>
<evidence type="ECO:0000256" key="4">
    <source>
        <dbReference type="ARBA" id="ARBA00022692"/>
    </source>
</evidence>
<feature type="transmembrane region" description="Helical" evidence="7">
    <location>
        <begin position="94"/>
        <end position="115"/>
    </location>
</feature>
<evidence type="ECO:0000313" key="9">
    <source>
        <dbReference type="EMBL" id="RZT64531.1"/>
    </source>
</evidence>
<gene>
    <name evidence="9" type="ORF">EV139_1949</name>
</gene>
<feature type="transmembrane region" description="Helical" evidence="7">
    <location>
        <begin position="406"/>
        <end position="424"/>
    </location>
</feature>
<dbReference type="EMBL" id="SHKI01000005">
    <property type="protein sequence ID" value="RZT64531.1"/>
    <property type="molecule type" value="Genomic_DNA"/>
</dbReference>
<keyword evidence="2" id="KW-0813">Transport</keyword>
<evidence type="ECO:0000256" key="6">
    <source>
        <dbReference type="ARBA" id="ARBA00023136"/>
    </source>
</evidence>
<dbReference type="PANTHER" id="PTHR23513:SF9">
    <property type="entry name" value="ENTEROBACTIN EXPORTER ENTS"/>
    <property type="match status" value="1"/>
</dbReference>
<feature type="transmembrane region" description="Helical" evidence="7">
    <location>
        <begin position="32"/>
        <end position="56"/>
    </location>
</feature>
<feature type="transmembrane region" description="Helical" evidence="7">
    <location>
        <begin position="121"/>
        <end position="144"/>
    </location>
</feature>
<feature type="transmembrane region" description="Helical" evidence="7">
    <location>
        <begin position="187"/>
        <end position="206"/>
    </location>
</feature>
<dbReference type="Gene3D" id="1.20.1250.20">
    <property type="entry name" value="MFS general substrate transporter like domains"/>
    <property type="match status" value="1"/>
</dbReference>
<evidence type="ECO:0000256" key="2">
    <source>
        <dbReference type="ARBA" id="ARBA00022448"/>
    </source>
</evidence>
<dbReference type="Pfam" id="PF05977">
    <property type="entry name" value="MFS_3"/>
    <property type="match status" value="1"/>
</dbReference>
<evidence type="ECO:0000256" key="1">
    <source>
        <dbReference type="ARBA" id="ARBA00004429"/>
    </source>
</evidence>
<accession>A0A4Q7TUA1</accession>
<organism evidence="9 10">
    <name type="scientific">Leucobacter luti</name>
    <dbReference type="NCBI Taxonomy" id="340320"/>
    <lineage>
        <taxon>Bacteria</taxon>
        <taxon>Bacillati</taxon>
        <taxon>Actinomycetota</taxon>
        <taxon>Actinomycetes</taxon>
        <taxon>Micrococcales</taxon>
        <taxon>Microbacteriaceae</taxon>
        <taxon>Leucobacter</taxon>
    </lineage>
</organism>
<keyword evidence="3" id="KW-1003">Cell membrane</keyword>
<proteinExistence type="predicted"/>
<dbReference type="GO" id="GO:0022857">
    <property type="term" value="F:transmembrane transporter activity"/>
    <property type="evidence" value="ECO:0007669"/>
    <property type="project" value="InterPro"/>
</dbReference>
<dbReference type="Proteomes" id="UP000291832">
    <property type="component" value="Unassembled WGS sequence"/>
</dbReference>
<feature type="transmembrane region" description="Helical" evidence="7">
    <location>
        <begin position="380"/>
        <end position="400"/>
    </location>
</feature>
<dbReference type="AlphaFoldDB" id="A0A4Q7TUA1"/>
<dbReference type="InterPro" id="IPR036259">
    <property type="entry name" value="MFS_trans_sf"/>
</dbReference>
<dbReference type="SUPFAM" id="SSF103473">
    <property type="entry name" value="MFS general substrate transporter"/>
    <property type="match status" value="1"/>
</dbReference>
<feature type="transmembrane region" description="Helical" evidence="7">
    <location>
        <begin position="156"/>
        <end position="181"/>
    </location>
</feature>
<dbReference type="PANTHER" id="PTHR23513">
    <property type="entry name" value="INTEGRAL MEMBRANE EFFLUX PROTEIN-RELATED"/>
    <property type="match status" value="1"/>
</dbReference>
<reference evidence="9 10" key="1">
    <citation type="journal article" date="2015" name="Stand. Genomic Sci.">
        <title>Genomic Encyclopedia of Bacterial and Archaeal Type Strains, Phase III: the genomes of soil and plant-associated and newly described type strains.</title>
        <authorList>
            <person name="Whitman W.B."/>
            <person name="Woyke T."/>
            <person name="Klenk H.P."/>
            <person name="Zhou Y."/>
            <person name="Lilburn T.G."/>
            <person name="Beck B.J."/>
            <person name="De Vos P."/>
            <person name="Vandamme P."/>
            <person name="Eisen J.A."/>
            <person name="Garrity G."/>
            <person name="Hugenholtz P."/>
            <person name="Kyrpides N.C."/>
        </authorList>
    </citation>
    <scope>NUCLEOTIDE SEQUENCE [LARGE SCALE GENOMIC DNA]</scope>
    <source>
        <strain evidence="9 10">RF6</strain>
    </source>
</reference>
<feature type="domain" description="Major facilitator superfamily (MFS) profile" evidence="8">
    <location>
        <begin position="191"/>
        <end position="440"/>
    </location>
</feature>
<comment type="subcellular location">
    <subcellularLocation>
        <location evidence="1">Cell inner membrane</location>
        <topology evidence="1">Multi-pass membrane protein</topology>
    </subcellularLocation>
</comment>